<evidence type="ECO:0000259" key="2">
    <source>
        <dbReference type="Pfam" id="PF03101"/>
    </source>
</evidence>
<keyword evidence="4" id="KW-1185">Reference proteome</keyword>
<sequence length="224" mass="25574">MDKDICVDYTIRRKLDFHSDEAEKETNELEAEKKTNELQVEKETNELNELEAEKETNESGELVPEFHLTISEEKIPKIGVEFVSEKVAYNFYNAYAKLARFGIRRHHVHRDVKGNIIDTIFCCACQGHKEKDKRDVEVKSIRPETRTGCDAMMKINCRQTGKYKVINFIAHHNGHDLVSPTKTHLLRSHRSVTVAQASQADDIEMSGTTPKAGFQLMARQAGGR</sequence>
<dbReference type="AlphaFoldDB" id="A0AAV6WZY7"/>
<dbReference type="EMBL" id="WHWC01000012">
    <property type="protein sequence ID" value="KAG8372565.1"/>
    <property type="molecule type" value="Genomic_DNA"/>
</dbReference>
<organism evidence="3 4">
    <name type="scientific">Buddleja alternifolia</name>
    <dbReference type="NCBI Taxonomy" id="168488"/>
    <lineage>
        <taxon>Eukaryota</taxon>
        <taxon>Viridiplantae</taxon>
        <taxon>Streptophyta</taxon>
        <taxon>Embryophyta</taxon>
        <taxon>Tracheophyta</taxon>
        <taxon>Spermatophyta</taxon>
        <taxon>Magnoliopsida</taxon>
        <taxon>eudicotyledons</taxon>
        <taxon>Gunneridae</taxon>
        <taxon>Pentapetalae</taxon>
        <taxon>asterids</taxon>
        <taxon>lamiids</taxon>
        <taxon>Lamiales</taxon>
        <taxon>Scrophulariaceae</taxon>
        <taxon>Buddlejeae</taxon>
        <taxon>Buddleja</taxon>
    </lineage>
</organism>
<evidence type="ECO:0000313" key="4">
    <source>
        <dbReference type="Proteomes" id="UP000826271"/>
    </source>
</evidence>
<comment type="caution">
    <text evidence="3">The sequence shown here is derived from an EMBL/GenBank/DDBJ whole genome shotgun (WGS) entry which is preliminary data.</text>
</comment>
<dbReference type="PANTHER" id="PTHR46328:SF34">
    <property type="entry name" value="PROTEIN FAR1-RELATED SEQUENCE 5-LIKE"/>
    <property type="match status" value="1"/>
</dbReference>
<dbReference type="PANTHER" id="PTHR46328">
    <property type="entry name" value="FAR-RED IMPAIRED RESPONSIVE (FAR1) FAMILY PROTEIN-RELATED"/>
    <property type="match status" value="1"/>
</dbReference>
<protein>
    <recommendedName>
        <fullName evidence="2">FAR1 domain-containing protein</fullName>
    </recommendedName>
</protein>
<reference evidence="3" key="1">
    <citation type="submission" date="2019-10" db="EMBL/GenBank/DDBJ databases">
        <authorList>
            <person name="Zhang R."/>
            <person name="Pan Y."/>
            <person name="Wang J."/>
            <person name="Ma R."/>
            <person name="Yu S."/>
        </authorList>
    </citation>
    <scope>NUCLEOTIDE SEQUENCE</scope>
    <source>
        <strain evidence="3">LA-IB0</strain>
        <tissue evidence="3">Leaf</tissue>
    </source>
</reference>
<accession>A0AAV6WZY7</accession>
<evidence type="ECO:0000256" key="1">
    <source>
        <dbReference type="SAM" id="MobiDB-lite"/>
    </source>
</evidence>
<dbReference type="InterPro" id="IPR004330">
    <property type="entry name" value="FAR1_DNA_bnd_dom"/>
</dbReference>
<feature type="compositionally biased region" description="Basic and acidic residues" evidence="1">
    <location>
        <begin position="22"/>
        <end position="57"/>
    </location>
</feature>
<dbReference type="Proteomes" id="UP000826271">
    <property type="component" value="Unassembled WGS sequence"/>
</dbReference>
<evidence type="ECO:0000313" key="3">
    <source>
        <dbReference type="EMBL" id="KAG8372565.1"/>
    </source>
</evidence>
<name>A0AAV6WZY7_9LAMI</name>
<gene>
    <name evidence="3" type="ORF">BUALT_Bualt12G0079200</name>
</gene>
<feature type="region of interest" description="Disordered" evidence="1">
    <location>
        <begin position="22"/>
        <end position="60"/>
    </location>
</feature>
<proteinExistence type="predicted"/>
<feature type="domain" description="FAR1" evidence="2">
    <location>
        <begin position="90"/>
        <end position="177"/>
    </location>
</feature>
<dbReference type="Pfam" id="PF03101">
    <property type="entry name" value="FAR1"/>
    <property type="match status" value="1"/>
</dbReference>